<dbReference type="GO" id="GO:0043531">
    <property type="term" value="F:ADP binding"/>
    <property type="evidence" value="ECO:0007669"/>
    <property type="project" value="InterPro"/>
</dbReference>
<accession>A0A2T6ZDR6</accession>
<organism evidence="3 4">
    <name type="scientific">Tuber borchii</name>
    <name type="common">White truffle</name>
    <dbReference type="NCBI Taxonomy" id="42251"/>
    <lineage>
        <taxon>Eukaryota</taxon>
        <taxon>Fungi</taxon>
        <taxon>Dikarya</taxon>
        <taxon>Ascomycota</taxon>
        <taxon>Pezizomycotina</taxon>
        <taxon>Pezizomycetes</taxon>
        <taxon>Pezizales</taxon>
        <taxon>Tuberaceae</taxon>
        <taxon>Tuber</taxon>
    </lineage>
</organism>
<protein>
    <submittedName>
        <fullName evidence="3">P-loop containing nucleoside triphosphate hydrolase protein</fullName>
    </submittedName>
</protein>
<dbReference type="InterPro" id="IPR027417">
    <property type="entry name" value="P-loop_NTPase"/>
</dbReference>
<dbReference type="SUPFAM" id="SSF52540">
    <property type="entry name" value="P-loop containing nucleoside triphosphate hydrolases"/>
    <property type="match status" value="1"/>
</dbReference>
<reference evidence="3 4" key="1">
    <citation type="submission" date="2017-04" db="EMBL/GenBank/DDBJ databases">
        <title>Draft genome sequence of Tuber borchii Vittad., a whitish edible truffle.</title>
        <authorList>
            <consortium name="DOE Joint Genome Institute"/>
            <person name="Murat C."/>
            <person name="Kuo A."/>
            <person name="Barry K.W."/>
            <person name="Clum A."/>
            <person name="Dockter R.B."/>
            <person name="Fauchery L."/>
            <person name="Iotti M."/>
            <person name="Kohler A."/>
            <person name="Labutti K."/>
            <person name="Lindquist E.A."/>
            <person name="Lipzen A."/>
            <person name="Ohm R.A."/>
            <person name="Wang M."/>
            <person name="Grigoriev I.V."/>
            <person name="Zambonelli A."/>
            <person name="Martin F.M."/>
        </authorList>
    </citation>
    <scope>NUCLEOTIDE SEQUENCE [LARGE SCALE GENOMIC DNA]</scope>
    <source>
        <strain evidence="3 4">Tbo3840</strain>
    </source>
</reference>
<gene>
    <name evidence="3" type="ORF">B9Z19DRAFT_1068824</name>
</gene>
<feature type="domain" description="NB-ARC" evidence="2">
    <location>
        <begin position="228"/>
        <end position="385"/>
    </location>
</feature>
<dbReference type="PANTHER" id="PTHR35205:SF1">
    <property type="entry name" value="ZU5 DOMAIN-CONTAINING PROTEIN"/>
    <property type="match status" value="1"/>
</dbReference>
<dbReference type="Pfam" id="PF00931">
    <property type="entry name" value="NB-ARC"/>
    <property type="match status" value="1"/>
</dbReference>
<proteinExistence type="predicted"/>
<dbReference type="PANTHER" id="PTHR35205">
    <property type="entry name" value="NB-ARC AND TPR DOMAIN PROTEIN"/>
    <property type="match status" value="1"/>
</dbReference>
<name>A0A2T6ZDR6_TUBBO</name>
<dbReference type="STRING" id="42251.A0A2T6ZDR6"/>
<evidence type="ECO:0000313" key="4">
    <source>
        <dbReference type="Proteomes" id="UP000244722"/>
    </source>
</evidence>
<evidence type="ECO:0000313" key="3">
    <source>
        <dbReference type="EMBL" id="PUU73641.1"/>
    </source>
</evidence>
<keyword evidence="3" id="KW-0378">Hydrolase</keyword>
<dbReference type="EMBL" id="NESQ01000360">
    <property type="protein sequence ID" value="PUU73641.1"/>
    <property type="molecule type" value="Genomic_DNA"/>
</dbReference>
<dbReference type="InterPro" id="IPR002182">
    <property type="entry name" value="NB-ARC"/>
</dbReference>
<dbReference type="OrthoDB" id="20872at2759"/>
<dbReference type="Gene3D" id="3.40.50.300">
    <property type="entry name" value="P-loop containing nucleotide triphosphate hydrolases"/>
    <property type="match status" value="1"/>
</dbReference>
<feature type="region of interest" description="Disordered" evidence="1">
    <location>
        <begin position="43"/>
        <end position="68"/>
    </location>
</feature>
<evidence type="ECO:0000259" key="2">
    <source>
        <dbReference type="Pfam" id="PF00931"/>
    </source>
</evidence>
<keyword evidence="4" id="KW-1185">Reference proteome</keyword>
<dbReference type="AlphaFoldDB" id="A0A2T6ZDR6"/>
<dbReference type="Proteomes" id="UP000244722">
    <property type="component" value="Unassembled WGS sequence"/>
</dbReference>
<evidence type="ECO:0000256" key="1">
    <source>
        <dbReference type="SAM" id="MobiDB-lite"/>
    </source>
</evidence>
<dbReference type="GO" id="GO:0016787">
    <property type="term" value="F:hydrolase activity"/>
    <property type="evidence" value="ECO:0007669"/>
    <property type="project" value="UniProtKB-KW"/>
</dbReference>
<sequence length="639" mass="71486">MAPSCCLIQPSVVLYTSYAEAIDHSRECLSPLVNGHRHKNCVHTEEGPENAGLTGPWESGPDPKPSSANHFPVWDRSLGFYPTTILGARNYSPWCLRIGTQPSISPPARLYQGAQRILLKRPRDIFLRYPMFQNSRLSHVPVLNRMAHGPQAHNNTCGDHSGNTGNNNTHGSFNHITKFVLPGVTHFEAPYQGSAPGAGEAAPGPYRLIPYCRNSRFTGRKSLLKELKRFSERKGHSRVALHGLGGSGKTQIALEYVYQRASENNCNIFWVQGSGVSKFSEGFRDIAQHVGIPLVSTETDGTGLLTVKRWLEGRNSGNWILVIDNADNEADFIANNGPIAKFIPQGARGNLIFTTRSRQVASWQGWRMIEVGKMEEEEALKLFSEHFGGWSSLEDKEKEDVVAILRSVHHLPLGVVGSVAYMSKNATPPSIYWNIFRENEERMKDLLSQPFYDIQREAAYESILSTHFATFDQIRQQMPLAADLLRLMALFNHQNIPEELLTQCGLEEIDNSADFRCAIGKLLGFSLVTIVKCGDKIFYHLDRLVQLSLQAYLSTEELNQGRAAALRVISQLFPQSQDERRCIGPAYISHALAATKDSTDPVAEELGFRVALCHLDMDSYDSAELQFRRCTAFRAKRKE</sequence>
<comment type="caution">
    <text evidence="3">The sequence shown here is derived from an EMBL/GenBank/DDBJ whole genome shotgun (WGS) entry which is preliminary data.</text>
</comment>